<evidence type="ECO:0000313" key="3">
    <source>
        <dbReference type="Proteomes" id="UP001607303"/>
    </source>
</evidence>
<reference evidence="2 3" key="1">
    <citation type="journal article" date="2024" name="Ann. Entomol. Soc. Am.">
        <title>Genomic analyses of the southern and eastern yellowjacket wasps (Hymenoptera: Vespidae) reveal evolutionary signatures of social life.</title>
        <authorList>
            <person name="Catto M.A."/>
            <person name="Caine P.B."/>
            <person name="Orr S.E."/>
            <person name="Hunt B.G."/>
            <person name="Goodisman M.A.D."/>
        </authorList>
    </citation>
    <scope>NUCLEOTIDE SEQUENCE [LARGE SCALE GENOMIC DNA]</scope>
    <source>
        <strain evidence="2">232</strain>
        <tissue evidence="2">Head and thorax</tissue>
    </source>
</reference>
<accession>A0ABD2ASK9</accession>
<dbReference type="Proteomes" id="UP001607303">
    <property type="component" value="Unassembled WGS sequence"/>
</dbReference>
<organism evidence="2 3">
    <name type="scientific">Vespula maculifrons</name>
    <name type="common">Eastern yellow jacket</name>
    <name type="synonym">Wasp</name>
    <dbReference type="NCBI Taxonomy" id="7453"/>
    <lineage>
        <taxon>Eukaryota</taxon>
        <taxon>Metazoa</taxon>
        <taxon>Ecdysozoa</taxon>
        <taxon>Arthropoda</taxon>
        <taxon>Hexapoda</taxon>
        <taxon>Insecta</taxon>
        <taxon>Pterygota</taxon>
        <taxon>Neoptera</taxon>
        <taxon>Endopterygota</taxon>
        <taxon>Hymenoptera</taxon>
        <taxon>Apocrita</taxon>
        <taxon>Aculeata</taxon>
        <taxon>Vespoidea</taxon>
        <taxon>Vespidae</taxon>
        <taxon>Vespinae</taxon>
        <taxon>Vespula</taxon>
    </lineage>
</organism>
<evidence type="ECO:0000313" key="2">
    <source>
        <dbReference type="EMBL" id="KAL2723612.1"/>
    </source>
</evidence>
<comment type="caution">
    <text evidence="2">The sequence shown here is derived from an EMBL/GenBank/DDBJ whole genome shotgun (WGS) entry which is preliminary data.</text>
</comment>
<dbReference type="AlphaFoldDB" id="A0ABD2ASK9"/>
<name>A0ABD2ASK9_VESMC</name>
<dbReference type="InterPro" id="IPR006579">
    <property type="entry name" value="Pre_C2HC_dom"/>
</dbReference>
<dbReference type="EMBL" id="JAYRBN010000114">
    <property type="protein sequence ID" value="KAL2723612.1"/>
    <property type="molecule type" value="Genomic_DNA"/>
</dbReference>
<sequence length="137" mass="16267">MHTHVFEEVIRIRDRILDIASKDGFALRQWTSNEESLISDFVNYSANTYIRLNVEEITFTLGEWRYKARIQGLHYTACTEQIKQKLHLHEHIALHVSNVICQQFLLMFSVELQPPKYNKQIFNITKLLHINNINRIT</sequence>
<protein>
    <recommendedName>
        <fullName evidence="1">Pre-C2HC domain-containing protein</fullName>
    </recommendedName>
</protein>
<proteinExistence type="predicted"/>
<evidence type="ECO:0000259" key="1">
    <source>
        <dbReference type="Pfam" id="PF07530"/>
    </source>
</evidence>
<feature type="domain" description="Pre-C2HC" evidence="1">
    <location>
        <begin position="79"/>
        <end position="130"/>
    </location>
</feature>
<gene>
    <name evidence="2" type="ORF">V1477_019463</name>
</gene>
<dbReference type="Pfam" id="PF07530">
    <property type="entry name" value="PRE_C2HC"/>
    <property type="match status" value="1"/>
</dbReference>
<keyword evidence="3" id="KW-1185">Reference proteome</keyword>